<accession>E1IAR4</accession>
<keyword evidence="9" id="KW-0460">Magnesium</keyword>
<dbReference type="SUPFAM" id="SSF81301">
    <property type="entry name" value="Nucleotidyltransferase"/>
    <property type="match status" value="1"/>
</dbReference>
<comment type="similarity">
    <text evidence="2 11">Belongs to the tRNA nucleotidyltransferase/poly(A) polymerase family.</text>
</comment>
<gene>
    <name evidence="15" type="ORF">OSCT_0415</name>
</gene>
<evidence type="ECO:0000256" key="11">
    <source>
        <dbReference type="RuleBase" id="RU003953"/>
    </source>
</evidence>
<evidence type="ECO:0000256" key="6">
    <source>
        <dbReference type="ARBA" id="ARBA00022695"/>
    </source>
</evidence>
<dbReference type="STRING" id="765420.OSCT_0415"/>
<feature type="domain" description="Poly A polymerase head" evidence="12">
    <location>
        <begin position="24"/>
        <end position="156"/>
    </location>
</feature>
<dbReference type="PANTHER" id="PTHR47545:SF2">
    <property type="entry name" value="CC-ADDING TRNA NUCLEOTIDYLTRANSFERASE"/>
    <property type="match status" value="1"/>
</dbReference>
<dbReference type="Pfam" id="PF12627">
    <property type="entry name" value="PolyA_pol_RNAbd"/>
    <property type="match status" value="1"/>
</dbReference>
<dbReference type="GO" id="GO:0016787">
    <property type="term" value="F:hydrolase activity"/>
    <property type="evidence" value="ECO:0007669"/>
    <property type="project" value="UniProtKB-KW"/>
</dbReference>
<evidence type="ECO:0000313" key="16">
    <source>
        <dbReference type="Proteomes" id="UP000054010"/>
    </source>
</evidence>
<dbReference type="GO" id="GO:0000049">
    <property type="term" value="F:tRNA binding"/>
    <property type="evidence" value="ECO:0007669"/>
    <property type="project" value="UniProtKB-KW"/>
</dbReference>
<keyword evidence="6 15" id="KW-0548">Nucleotidyltransferase</keyword>
<keyword evidence="7" id="KW-0479">Metal-binding</keyword>
<reference evidence="15 16" key="1">
    <citation type="journal article" date="2011" name="J. Bacteriol.">
        <title>Draft genome sequence of the anoxygenic filamentous phototrophic bacterium Oscillochloris trichoides subsp. DG-6.</title>
        <authorList>
            <person name="Kuznetsov B.B."/>
            <person name="Ivanovsky R.N."/>
            <person name="Keppen O.I."/>
            <person name="Sukhacheva M.V."/>
            <person name="Bumazhkin B.K."/>
            <person name="Patutina E.O."/>
            <person name="Beletsky A.V."/>
            <person name="Mardanov A.V."/>
            <person name="Baslerov R.V."/>
            <person name="Panteleeva A.N."/>
            <person name="Kolganova T.V."/>
            <person name="Ravin N.V."/>
            <person name="Skryabin K.G."/>
        </authorList>
    </citation>
    <scope>NUCLEOTIDE SEQUENCE [LARGE SCALE GENOMIC DNA]</scope>
    <source>
        <strain evidence="15 16">DG-6</strain>
    </source>
</reference>
<dbReference type="AlphaFoldDB" id="E1IAR4"/>
<feature type="domain" description="HD" evidence="13">
    <location>
        <begin position="320"/>
        <end position="396"/>
    </location>
</feature>
<evidence type="ECO:0000259" key="13">
    <source>
        <dbReference type="Pfam" id="PF01966"/>
    </source>
</evidence>
<dbReference type="Gene3D" id="3.30.460.10">
    <property type="entry name" value="Beta Polymerase, domain 2"/>
    <property type="match status" value="1"/>
</dbReference>
<dbReference type="Proteomes" id="UP000054010">
    <property type="component" value="Unassembled WGS sequence"/>
</dbReference>
<protein>
    <submittedName>
        <fullName evidence="15">Polynucleotide adenylyltransferase/metal dependent phosphohydrolase</fullName>
    </submittedName>
</protein>
<name>E1IAR4_9CHLR</name>
<keyword evidence="5" id="KW-0819">tRNA processing</keyword>
<dbReference type="GO" id="GO:0000166">
    <property type="term" value="F:nucleotide binding"/>
    <property type="evidence" value="ECO:0007669"/>
    <property type="project" value="UniProtKB-KW"/>
</dbReference>
<dbReference type="GO" id="GO:0046872">
    <property type="term" value="F:metal ion binding"/>
    <property type="evidence" value="ECO:0007669"/>
    <property type="project" value="UniProtKB-KW"/>
</dbReference>
<dbReference type="InterPro" id="IPR050124">
    <property type="entry name" value="tRNA_CCA-adding_enzyme"/>
</dbReference>
<dbReference type="HOGENOM" id="CLU_015961_6_2_0"/>
<keyword evidence="3" id="KW-0820">tRNA-binding</keyword>
<evidence type="ECO:0000259" key="14">
    <source>
        <dbReference type="Pfam" id="PF12627"/>
    </source>
</evidence>
<dbReference type="Pfam" id="PF01966">
    <property type="entry name" value="HD"/>
    <property type="match status" value="1"/>
</dbReference>
<evidence type="ECO:0000313" key="15">
    <source>
        <dbReference type="EMBL" id="EFO81743.1"/>
    </source>
</evidence>
<dbReference type="PANTHER" id="PTHR47545">
    <property type="entry name" value="MULTIFUNCTIONAL CCA PROTEIN"/>
    <property type="match status" value="1"/>
</dbReference>
<dbReference type="EMBL" id="ADVR01000006">
    <property type="protein sequence ID" value="EFO81743.1"/>
    <property type="molecule type" value="Genomic_DNA"/>
</dbReference>
<feature type="domain" description="tRNA nucleotidyltransferase/poly(A) polymerase RNA and SrmB- binding" evidence="14">
    <location>
        <begin position="183"/>
        <end position="242"/>
    </location>
</feature>
<evidence type="ECO:0000256" key="10">
    <source>
        <dbReference type="ARBA" id="ARBA00022884"/>
    </source>
</evidence>
<organism evidence="15 16">
    <name type="scientific">Oscillochloris trichoides DG-6</name>
    <dbReference type="NCBI Taxonomy" id="765420"/>
    <lineage>
        <taxon>Bacteria</taxon>
        <taxon>Bacillati</taxon>
        <taxon>Chloroflexota</taxon>
        <taxon>Chloroflexia</taxon>
        <taxon>Chloroflexales</taxon>
        <taxon>Chloroflexineae</taxon>
        <taxon>Oscillochloridaceae</taxon>
        <taxon>Oscillochloris</taxon>
    </lineage>
</organism>
<evidence type="ECO:0000256" key="9">
    <source>
        <dbReference type="ARBA" id="ARBA00022842"/>
    </source>
</evidence>
<evidence type="ECO:0000256" key="4">
    <source>
        <dbReference type="ARBA" id="ARBA00022679"/>
    </source>
</evidence>
<dbReference type="Pfam" id="PF01743">
    <property type="entry name" value="PolyA_pol"/>
    <property type="match status" value="1"/>
</dbReference>
<dbReference type="eggNOG" id="COG0617">
    <property type="taxonomic scope" value="Bacteria"/>
</dbReference>
<sequence length="519" mass="57180">MLPTNLVPIFTYLADFFAQHHVPAWLIGGTSRDLLRGVEPTDLDLAVDGDGLELARTLADQLDGSFVPLDGEHCTGRTVLPARANRPALYLDIARLRAPSIDGDLRLRDFTINALALPLTRQLLAAASEPDGETQVRTMLLDPTGGLADLQAGILRTTGPASMADDPLRILRAPRFAATLNLRPAPELATQIRAAAPGLSRIAGERLRDELLKLLETPSSATWLDYLDACGVLTILFPELEAARTCNQPRVHFLPVLAHMLETVACLEWIIQGLPLAPNLLPATTPRIPVAVQTHPDLSRAIPYPDAYTHLLSELRSNGRRRLALLKLATLIHDNAKPQTKQIHPDGKVSFYGHQELGAEVAMQITKRLRMSRQDSAYISLIVREHMRPGQLRASEVLTPRAVVRFFRDTGDAGPDVLLHELADHMATRGPNLQPEQWAIHRAWIRELLDVHWGRPIEQRQPLLGGNDLMRELQIAPGPQVGRLLRTIGEAQASGEIGSYAEALELARRMLQESEDSSA</sequence>
<dbReference type="OrthoDB" id="9805698at2"/>
<dbReference type="GO" id="GO:0008033">
    <property type="term" value="P:tRNA processing"/>
    <property type="evidence" value="ECO:0007669"/>
    <property type="project" value="UniProtKB-KW"/>
</dbReference>
<dbReference type="InterPro" id="IPR006674">
    <property type="entry name" value="HD_domain"/>
</dbReference>
<dbReference type="InterPro" id="IPR032828">
    <property type="entry name" value="PolyA_RNA-bd"/>
</dbReference>
<dbReference type="Gene3D" id="1.10.3090.10">
    <property type="entry name" value="cca-adding enzyme, domain 2"/>
    <property type="match status" value="1"/>
</dbReference>
<evidence type="ECO:0000259" key="12">
    <source>
        <dbReference type="Pfam" id="PF01743"/>
    </source>
</evidence>
<keyword evidence="10 11" id="KW-0694">RNA-binding</keyword>
<dbReference type="GO" id="GO:0016779">
    <property type="term" value="F:nucleotidyltransferase activity"/>
    <property type="evidence" value="ECO:0007669"/>
    <property type="project" value="UniProtKB-KW"/>
</dbReference>
<comment type="cofactor">
    <cofactor evidence="1">
        <name>Mg(2+)</name>
        <dbReference type="ChEBI" id="CHEBI:18420"/>
    </cofactor>
</comment>
<keyword evidence="16" id="KW-1185">Reference proteome</keyword>
<dbReference type="InterPro" id="IPR002646">
    <property type="entry name" value="PolA_pol_head_dom"/>
</dbReference>
<evidence type="ECO:0000256" key="2">
    <source>
        <dbReference type="ARBA" id="ARBA00007265"/>
    </source>
</evidence>
<evidence type="ECO:0000256" key="7">
    <source>
        <dbReference type="ARBA" id="ARBA00022723"/>
    </source>
</evidence>
<evidence type="ECO:0000256" key="5">
    <source>
        <dbReference type="ARBA" id="ARBA00022694"/>
    </source>
</evidence>
<keyword evidence="8" id="KW-0547">Nucleotide-binding</keyword>
<evidence type="ECO:0000256" key="1">
    <source>
        <dbReference type="ARBA" id="ARBA00001946"/>
    </source>
</evidence>
<dbReference type="InterPro" id="IPR043519">
    <property type="entry name" value="NT_sf"/>
</dbReference>
<keyword evidence="4 11" id="KW-0808">Transferase</keyword>
<evidence type="ECO:0000256" key="8">
    <source>
        <dbReference type="ARBA" id="ARBA00022741"/>
    </source>
</evidence>
<evidence type="ECO:0000256" key="3">
    <source>
        <dbReference type="ARBA" id="ARBA00022555"/>
    </source>
</evidence>
<dbReference type="SUPFAM" id="SSF81891">
    <property type="entry name" value="Poly A polymerase C-terminal region-like"/>
    <property type="match status" value="1"/>
</dbReference>
<dbReference type="CDD" id="cd05398">
    <property type="entry name" value="NT_ClassII-CCAase"/>
    <property type="match status" value="1"/>
</dbReference>
<comment type="caution">
    <text evidence="15">The sequence shown here is derived from an EMBL/GenBank/DDBJ whole genome shotgun (WGS) entry which is preliminary data.</text>
</comment>
<proteinExistence type="inferred from homology"/>